<dbReference type="EMBL" id="JRES01001516">
    <property type="protein sequence ID" value="KNC22329.1"/>
    <property type="molecule type" value="Genomic_DNA"/>
</dbReference>
<dbReference type="FunFam" id="1.25.40.120:FF:000035">
    <property type="entry name" value="Geranylgeranyl transferase type-2 subunit alpha"/>
    <property type="match status" value="1"/>
</dbReference>
<dbReference type="InterPro" id="IPR002088">
    <property type="entry name" value="Prenyl_trans_a"/>
</dbReference>
<name>A0A0L0BSZ0_LUCCU</name>
<evidence type="ECO:0000256" key="4">
    <source>
        <dbReference type="ARBA" id="ARBA00022602"/>
    </source>
</evidence>
<evidence type="ECO:0000256" key="1">
    <source>
        <dbReference type="ARBA" id="ARBA00006734"/>
    </source>
</evidence>
<comment type="similarity">
    <text evidence="1 9">Belongs to the protein prenyltransferase subunit alpha family.</text>
</comment>
<keyword evidence="4 9" id="KW-0637">Prenyltransferase</keyword>
<proteinExistence type="inferred from homology"/>
<dbReference type="GO" id="GO:0004663">
    <property type="term" value="F:Rab geranylgeranyltransferase activity"/>
    <property type="evidence" value="ECO:0007669"/>
    <property type="project" value="UniProtKB-UniRule"/>
</dbReference>
<dbReference type="STRING" id="7375.A0A0L0BSZ0"/>
<dbReference type="Pfam" id="PF01239">
    <property type="entry name" value="PPTA"/>
    <property type="match status" value="4"/>
</dbReference>
<dbReference type="OMA" id="YNAWHHR"/>
<sequence length="508" mass="60041">MHGRLKVRTTEEERERKKKEQALKVKAYKAAMTKIMSKRKNQEYDDEMLMYTTPILQRNPDVSTLWNIRRECILAKVNKLKEEEGEKRPEEEEEVEKKDNNEEAIQKVFETEISLTEQCLLVNPKSYNIWHHRMWLLEQAPQANWQREVLLCNKYLKMDERNFHTWDYRRYVVEKAEVAKQEELDFCTEKIKVNFSNYSSWHHRSLLLPVLYPYEGDAKPKRPMSEEKLKEELEMVLTAAFTDPNDSSAWFYQRWLLGYSQPELAVAAIRCSQDKTVVAFTKPITAEGLKLTLKGNDKQFEFKDFKSLNNKISDTVYYSKEKVNNLSDFQQLELESNDFKTLLELKSYQQDKYYFHALANTTSYTEDVLSELKSQLESCESLLEYEPDSKWCLLTSALLMRAINSSEYHEKSLEHLKQLQLVDPLRESYYKDLASKWILQKCLLQWSQNASEMPSKLDLSQEQQLTCLTDRQYLVIADEVLLSEELGKQLLIKIIKKTRLIPLAGGWF</sequence>
<evidence type="ECO:0000256" key="6">
    <source>
        <dbReference type="ARBA" id="ARBA00022737"/>
    </source>
</evidence>
<dbReference type="Proteomes" id="UP000037069">
    <property type="component" value="Unassembled WGS sequence"/>
</dbReference>
<organism evidence="10 11">
    <name type="scientific">Lucilia cuprina</name>
    <name type="common">Green bottle fly</name>
    <name type="synonym">Australian sheep blowfly</name>
    <dbReference type="NCBI Taxonomy" id="7375"/>
    <lineage>
        <taxon>Eukaryota</taxon>
        <taxon>Metazoa</taxon>
        <taxon>Ecdysozoa</taxon>
        <taxon>Arthropoda</taxon>
        <taxon>Hexapoda</taxon>
        <taxon>Insecta</taxon>
        <taxon>Pterygota</taxon>
        <taxon>Neoptera</taxon>
        <taxon>Endopterygota</taxon>
        <taxon>Diptera</taxon>
        <taxon>Brachycera</taxon>
        <taxon>Muscomorpha</taxon>
        <taxon>Oestroidea</taxon>
        <taxon>Calliphoridae</taxon>
        <taxon>Luciliinae</taxon>
        <taxon>Lucilia</taxon>
    </lineage>
</organism>
<dbReference type="GO" id="GO:0097354">
    <property type="term" value="P:prenylation"/>
    <property type="evidence" value="ECO:0007669"/>
    <property type="project" value="UniProtKB-UniRule"/>
</dbReference>
<keyword evidence="5 9" id="KW-0808">Transferase</keyword>
<dbReference type="OrthoDB" id="1658at2759"/>
<accession>A0A0L0BSZ0</accession>
<reference evidence="10 11" key="1">
    <citation type="journal article" date="2015" name="Nat. Commun.">
        <title>Lucilia cuprina genome unlocks parasitic fly biology to underpin future interventions.</title>
        <authorList>
            <person name="Anstead C.A."/>
            <person name="Korhonen P.K."/>
            <person name="Young N.D."/>
            <person name="Hall R.S."/>
            <person name="Jex A.R."/>
            <person name="Murali S.C."/>
            <person name="Hughes D.S."/>
            <person name="Lee S.F."/>
            <person name="Perry T."/>
            <person name="Stroehlein A.J."/>
            <person name="Ansell B.R."/>
            <person name="Breugelmans B."/>
            <person name="Hofmann A."/>
            <person name="Qu J."/>
            <person name="Dugan S."/>
            <person name="Lee S.L."/>
            <person name="Chao H."/>
            <person name="Dinh H."/>
            <person name="Han Y."/>
            <person name="Doddapaneni H.V."/>
            <person name="Worley K.C."/>
            <person name="Muzny D.M."/>
            <person name="Ioannidis P."/>
            <person name="Waterhouse R.M."/>
            <person name="Zdobnov E.M."/>
            <person name="James P.J."/>
            <person name="Bagnall N.H."/>
            <person name="Kotze A.C."/>
            <person name="Gibbs R.A."/>
            <person name="Richards S."/>
            <person name="Batterham P."/>
            <person name="Gasser R.B."/>
        </authorList>
    </citation>
    <scope>NUCLEOTIDE SEQUENCE [LARGE SCALE GENOMIC DNA]</scope>
    <source>
        <strain evidence="10 11">LS</strain>
        <tissue evidence="10">Full body</tissue>
    </source>
</reference>
<keyword evidence="11" id="KW-1185">Reference proteome</keyword>
<evidence type="ECO:0000256" key="2">
    <source>
        <dbReference type="ARBA" id="ARBA00012656"/>
    </source>
</evidence>
<dbReference type="Gene3D" id="2.60.40.1130">
    <property type="entry name" value="Rab geranylgeranyltransferase alpha-subunit, insert domain"/>
    <property type="match status" value="1"/>
</dbReference>
<evidence type="ECO:0000256" key="3">
    <source>
        <dbReference type="ARBA" id="ARBA00014772"/>
    </source>
</evidence>
<dbReference type="AlphaFoldDB" id="A0A0L0BSZ0"/>
<dbReference type="PANTHER" id="PTHR11129">
    <property type="entry name" value="PROTEIN FARNESYLTRANSFERASE ALPHA SUBUNIT/RAB GERANYLGERANYL TRANSFERASE ALPHA SUBUNIT"/>
    <property type="match status" value="1"/>
</dbReference>
<dbReference type="EC" id="2.5.1.60" evidence="2 9"/>
<evidence type="ECO:0000313" key="11">
    <source>
        <dbReference type="Proteomes" id="UP000037069"/>
    </source>
</evidence>
<evidence type="ECO:0000256" key="8">
    <source>
        <dbReference type="ARBA" id="ARBA00047658"/>
    </source>
</evidence>
<comment type="function">
    <text evidence="9">Catalyzes the transfer of a geranyl-geranyl moiety from geranyl-geranyl pyrophosphate to cysteines occuring in specific C-terminal amino acid sequences.</text>
</comment>
<gene>
    <name evidence="10" type="ORF">FF38_04490</name>
</gene>
<dbReference type="SUPFAM" id="SSF48439">
    <property type="entry name" value="Protein prenylyltransferase"/>
    <property type="match status" value="1"/>
</dbReference>
<evidence type="ECO:0000256" key="9">
    <source>
        <dbReference type="RuleBase" id="RU367120"/>
    </source>
</evidence>
<dbReference type="Gene3D" id="1.25.40.120">
    <property type="entry name" value="Protein prenylyltransferase"/>
    <property type="match status" value="1"/>
</dbReference>
<comment type="caution">
    <text evidence="10">The sequence shown here is derived from an EMBL/GenBank/DDBJ whole genome shotgun (WGS) entry which is preliminary data.</text>
</comment>
<evidence type="ECO:0000256" key="5">
    <source>
        <dbReference type="ARBA" id="ARBA00022679"/>
    </source>
</evidence>
<comment type="catalytic activity">
    <reaction evidence="8 9">
        <text>geranylgeranyl diphosphate + L-cysteinyl-[protein] = S-geranylgeranyl-L-cysteinyl-[protein] + diphosphate</text>
        <dbReference type="Rhea" id="RHEA:21240"/>
        <dbReference type="Rhea" id="RHEA-COMP:10131"/>
        <dbReference type="Rhea" id="RHEA-COMP:11537"/>
        <dbReference type="ChEBI" id="CHEBI:29950"/>
        <dbReference type="ChEBI" id="CHEBI:33019"/>
        <dbReference type="ChEBI" id="CHEBI:57533"/>
        <dbReference type="ChEBI" id="CHEBI:86021"/>
        <dbReference type="EC" id="2.5.1.60"/>
    </reaction>
</comment>
<dbReference type="PROSITE" id="PS51147">
    <property type="entry name" value="PFTA"/>
    <property type="match status" value="4"/>
</dbReference>
<keyword evidence="6" id="KW-0677">Repeat</keyword>
<evidence type="ECO:0000256" key="7">
    <source>
        <dbReference type="ARBA" id="ARBA00031267"/>
    </source>
</evidence>
<dbReference type="GO" id="GO:0005968">
    <property type="term" value="C:Rab-protein geranylgeranyltransferase complex"/>
    <property type="evidence" value="ECO:0007669"/>
    <property type="project" value="TreeGrafter"/>
</dbReference>
<dbReference type="PANTHER" id="PTHR11129:SF2">
    <property type="entry name" value="GERANYLGERANYL TRANSFERASE TYPE-2 SUBUNIT ALPHA"/>
    <property type="match status" value="1"/>
</dbReference>
<protein>
    <recommendedName>
        <fullName evidence="3 9">Geranylgeranyl transferase type-2 subunit alpha</fullName>
        <ecNumber evidence="2 9">2.5.1.60</ecNumber>
    </recommendedName>
    <alternativeName>
        <fullName evidence="7 9">Geranylgeranyl transferase type II subunit alpha</fullName>
    </alternativeName>
</protein>
<evidence type="ECO:0000313" key="10">
    <source>
        <dbReference type="EMBL" id="KNC22329.1"/>
    </source>
</evidence>